<reference evidence="2" key="2">
    <citation type="submission" date="2020-09" db="EMBL/GenBank/DDBJ databases">
        <authorList>
            <person name="Sun Q."/>
            <person name="Ohkuma M."/>
        </authorList>
    </citation>
    <scope>NUCLEOTIDE SEQUENCE</scope>
    <source>
        <strain evidence="2">JCM 5016</strain>
    </source>
</reference>
<proteinExistence type="predicted"/>
<organism evidence="2 3">
    <name type="scientific">Streptomyces echinoruber</name>
    <dbReference type="NCBI Taxonomy" id="68898"/>
    <lineage>
        <taxon>Bacteria</taxon>
        <taxon>Bacillati</taxon>
        <taxon>Actinomycetota</taxon>
        <taxon>Actinomycetes</taxon>
        <taxon>Kitasatosporales</taxon>
        <taxon>Streptomycetaceae</taxon>
        <taxon>Streptomyces</taxon>
    </lineage>
</organism>
<dbReference type="Proteomes" id="UP000623010">
    <property type="component" value="Unassembled WGS sequence"/>
</dbReference>
<evidence type="ECO:0000256" key="1">
    <source>
        <dbReference type="SAM" id="MobiDB-lite"/>
    </source>
</evidence>
<protein>
    <submittedName>
        <fullName evidence="2">Uncharacterized protein</fullName>
    </submittedName>
</protein>
<gene>
    <name evidence="2" type="ORF">GCM10010389_65960</name>
</gene>
<accession>A0A918S023</accession>
<sequence>MSAHEAGAEAGAVAPAETTVSAETAAAGEAPPAFRFQVPPEFHAIPLGIGEDETGFAEQLRQFAHDYWGEDEKREPLRRLTAALYAANAEQLVAGGTVYSALGIFPMGGGPDGSEPPERVSRATLTVSVRDLENPDPHLTAAGIAEALDKAAGNGDAGEVQPIDLPAGPAVVRVTGSRAVWELPEGDQERFFVRIEVWLPFPDEDRVLLLCLSTPDVQDLFHYQAVLADIAYSVTFGGADAPVDAGAAGQTTVSPFTFY</sequence>
<feature type="region of interest" description="Disordered" evidence="1">
    <location>
        <begin position="1"/>
        <end position="33"/>
    </location>
</feature>
<keyword evidence="3" id="KW-1185">Reference proteome</keyword>
<comment type="caution">
    <text evidence="2">The sequence shown here is derived from an EMBL/GenBank/DDBJ whole genome shotgun (WGS) entry which is preliminary data.</text>
</comment>
<name>A0A918S023_9ACTN</name>
<evidence type="ECO:0000313" key="3">
    <source>
        <dbReference type="Proteomes" id="UP000623010"/>
    </source>
</evidence>
<dbReference type="AlphaFoldDB" id="A0A918S023"/>
<dbReference type="EMBL" id="BMWH01000059">
    <property type="protein sequence ID" value="GHA18933.1"/>
    <property type="molecule type" value="Genomic_DNA"/>
</dbReference>
<evidence type="ECO:0000313" key="2">
    <source>
        <dbReference type="EMBL" id="GHA18933.1"/>
    </source>
</evidence>
<reference evidence="2" key="1">
    <citation type="journal article" date="2014" name="Int. J. Syst. Evol. Microbiol.">
        <title>Complete genome sequence of Corynebacterium casei LMG S-19264T (=DSM 44701T), isolated from a smear-ripened cheese.</title>
        <authorList>
            <consortium name="US DOE Joint Genome Institute (JGI-PGF)"/>
            <person name="Walter F."/>
            <person name="Albersmeier A."/>
            <person name="Kalinowski J."/>
            <person name="Ruckert C."/>
        </authorList>
    </citation>
    <scope>NUCLEOTIDE SEQUENCE</scope>
    <source>
        <strain evidence="2">JCM 5016</strain>
    </source>
</reference>